<keyword evidence="3" id="KW-1185">Reference proteome</keyword>
<comment type="caution">
    <text evidence="2">The sequence shown here is derived from an EMBL/GenBank/DDBJ whole genome shotgun (WGS) entry which is preliminary data.</text>
</comment>
<proteinExistence type="predicted"/>
<evidence type="ECO:0000313" key="3">
    <source>
        <dbReference type="Proteomes" id="UP000006001"/>
    </source>
</evidence>
<dbReference type="Proteomes" id="UP000006001">
    <property type="component" value="Unassembled WGS sequence"/>
</dbReference>
<evidence type="ECO:0000313" key="2">
    <source>
        <dbReference type="EMBL" id="EEZ60357.1"/>
    </source>
</evidence>
<dbReference type="EMBL" id="ACUX02000019">
    <property type="protein sequence ID" value="EEZ60357.1"/>
    <property type="molecule type" value="Genomic_DNA"/>
</dbReference>
<gene>
    <name evidence="2" type="ORF">HMPREF0762_01834</name>
</gene>
<protein>
    <submittedName>
        <fullName evidence="2">Uncharacterized protein</fullName>
    </submittedName>
</protein>
<name>D0WJ09_SLAES</name>
<accession>D0WJ09</accession>
<sequence length="48" mass="5211">MKDCQDTRFSLRVEHCTHVGVGRNREGGPSGPPSASRSSAKRRNGRDG</sequence>
<organism evidence="2 3">
    <name type="scientific">Slackia exigua (strain ATCC 700122 / DSM 15923 / CIP 105133 / JCM 11022 / KCTC 5966 / S-7)</name>
    <dbReference type="NCBI Taxonomy" id="649764"/>
    <lineage>
        <taxon>Bacteria</taxon>
        <taxon>Bacillati</taxon>
        <taxon>Actinomycetota</taxon>
        <taxon>Coriobacteriia</taxon>
        <taxon>Eggerthellales</taxon>
        <taxon>Eggerthellaceae</taxon>
        <taxon>Slackia</taxon>
    </lineage>
</organism>
<reference evidence="2" key="1">
    <citation type="submission" date="2009-10" db="EMBL/GenBank/DDBJ databases">
        <authorList>
            <person name="Weinstock G."/>
            <person name="Sodergren E."/>
            <person name="Clifton S."/>
            <person name="Fulton L."/>
            <person name="Fulton B."/>
            <person name="Courtney L."/>
            <person name="Fronick C."/>
            <person name="Harrison M."/>
            <person name="Strong C."/>
            <person name="Farmer C."/>
            <person name="Delahaunty K."/>
            <person name="Markovic C."/>
            <person name="Hall O."/>
            <person name="Minx P."/>
            <person name="Tomlinson C."/>
            <person name="Mitreva M."/>
            <person name="Nelson J."/>
            <person name="Hou S."/>
            <person name="Wollam A."/>
            <person name="Pepin K.H."/>
            <person name="Johnson M."/>
            <person name="Bhonagiri V."/>
            <person name="Nash W.E."/>
            <person name="Warren W."/>
            <person name="Chinwalla A."/>
            <person name="Mardis E.R."/>
            <person name="Wilson R.K."/>
        </authorList>
    </citation>
    <scope>NUCLEOTIDE SEQUENCE [LARGE SCALE GENOMIC DNA]</scope>
    <source>
        <strain evidence="2">ATCC 700122</strain>
    </source>
</reference>
<feature type="compositionally biased region" description="Basic residues" evidence="1">
    <location>
        <begin position="39"/>
        <end position="48"/>
    </location>
</feature>
<evidence type="ECO:0000256" key="1">
    <source>
        <dbReference type="SAM" id="MobiDB-lite"/>
    </source>
</evidence>
<dbReference type="HOGENOM" id="CLU_3157855_0_0_11"/>
<dbReference type="AlphaFoldDB" id="D0WJ09"/>
<feature type="region of interest" description="Disordered" evidence="1">
    <location>
        <begin position="19"/>
        <end position="48"/>
    </location>
</feature>